<dbReference type="OrthoDB" id="241062at2157"/>
<dbReference type="Pfam" id="PF04307">
    <property type="entry name" value="YdjM"/>
    <property type="match status" value="1"/>
</dbReference>
<keyword evidence="2" id="KW-1185">Reference proteome</keyword>
<organism evidence="1 2">
    <name type="scientific">Halorarum halophilum</name>
    <dbReference type="NCBI Taxonomy" id="2743090"/>
    <lineage>
        <taxon>Archaea</taxon>
        <taxon>Methanobacteriati</taxon>
        <taxon>Methanobacteriota</taxon>
        <taxon>Stenosarchaea group</taxon>
        <taxon>Halobacteria</taxon>
        <taxon>Halobacteriales</taxon>
        <taxon>Haloferacaceae</taxon>
        <taxon>Halorarum</taxon>
    </lineage>
</organism>
<proteinExistence type="predicted"/>
<dbReference type="Proteomes" id="UP000509750">
    <property type="component" value="Chromosome"/>
</dbReference>
<evidence type="ECO:0000313" key="2">
    <source>
        <dbReference type="Proteomes" id="UP000509750"/>
    </source>
</evidence>
<name>A0A7D5GKC5_9EURY</name>
<sequence length="162" mass="17630">MPDILTHVLVGYCLATLLSLRDDRITPPYVTVAMLGTLLPDLTKIELLVPSMVVEQAIGLPFSWFAIHTPFGSLLAASVGALLVAPHHRRQVLALLLLGAFSHHALDAMLLNVTGSSYPLLWPLSTYHIPSPGLYLSSDRWPALLTGSLAAVMWTVKRAQNE</sequence>
<dbReference type="EMBL" id="CP058529">
    <property type="protein sequence ID" value="QLG27384.1"/>
    <property type="molecule type" value="Genomic_DNA"/>
</dbReference>
<dbReference type="KEGG" id="halg:HUG10_07405"/>
<accession>A0A7D5GKC5</accession>
<dbReference type="AlphaFoldDB" id="A0A7D5GKC5"/>
<dbReference type="GeneID" id="56028648"/>
<evidence type="ECO:0000313" key="1">
    <source>
        <dbReference type="EMBL" id="QLG27384.1"/>
    </source>
</evidence>
<dbReference type="RefSeq" id="WP_179168959.1">
    <property type="nucleotide sequence ID" value="NZ_CP058529.1"/>
</dbReference>
<dbReference type="GO" id="GO:0016787">
    <property type="term" value="F:hydrolase activity"/>
    <property type="evidence" value="ECO:0007669"/>
    <property type="project" value="UniProtKB-KW"/>
</dbReference>
<dbReference type="InterPro" id="IPR007404">
    <property type="entry name" value="YdjM-like"/>
</dbReference>
<protein>
    <submittedName>
        <fullName evidence="1">Metal-dependent hydrolase</fullName>
    </submittedName>
</protein>
<keyword evidence="1" id="KW-0378">Hydrolase</keyword>
<gene>
    <name evidence="1" type="ORF">HUG10_07405</name>
</gene>
<reference evidence="1 2" key="1">
    <citation type="submission" date="2020-07" db="EMBL/GenBank/DDBJ databases">
        <title>Gai3-2, isolated from salt lake.</title>
        <authorList>
            <person name="Cui H."/>
            <person name="Shi X."/>
        </authorList>
    </citation>
    <scope>NUCLEOTIDE SEQUENCE [LARGE SCALE GENOMIC DNA]</scope>
    <source>
        <strain evidence="1 2">Gai3-2</strain>
    </source>
</reference>